<evidence type="ECO:0000313" key="8">
    <source>
        <dbReference type="EMBL" id="TBL70402.1"/>
    </source>
</evidence>
<dbReference type="Pfam" id="PF01497">
    <property type="entry name" value="Peripla_BP_2"/>
    <property type="match status" value="1"/>
</dbReference>
<dbReference type="AlphaFoldDB" id="A0A4Q9DIE0"/>
<sequence length="356" mass="38499">MLFHDKTVGVERSARQAANKIIGRTLLLFILFFTVIIAAACGNNAGSNTAGADSSTANQATASPSAGKTSESQTQTVKHVLGTTEVPAHPKRVAVHGLEDIMLALKAPMVYAYSVDGHYLSAQLKELKVPTFNTWEPNLEAILSQQPDLILINKNAVDPKSYAELSKIAPTVALDAGEWRTSIVTIGSILGLADQAQAVIKAHDEKIGQAKAAIAGAVGADKTVAYIRPSDKELQLFFPSFNLVYRDLGLKPDASVIDYQKQTADDWGMNLSLEKLPTITADYVFAIYGYSLETEAEFQQHVAASKEIEKLQVWKAMPAVQQNHLFKVSARHWISAGPIAESREIDDVVAAITGKK</sequence>
<dbReference type="Proteomes" id="UP000293142">
    <property type="component" value="Unassembled WGS sequence"/>
</dbReference>
<reference evidence="8 9" key="1">
    <citation type="submission" date="2019-02" db="EMBL/GenBank/DDBJ databases">
        <title>Paenibacillus sp. nov., isolated from surface-sterilized tissue of Thalictrum simplex L.</title>
        <authorList>
            <person name="Tuo L."/>
        </authorList>
    </citation>
    <scope>NUCLEOTIDE SEQUENCE [LARGE SCALE GENOMIC DNA]</scope>
    <source>
        <strain evidence="8 9">N2SHLJ1</strain>
    </source>
</reference>
<evidence type="ECO:0000256" key="3">
    <source>
        <dbReference type="ARBA" id="ARBA00022448"/>
    </source>
</evidence>
<dbReference type="SUPFAM" id="SSF53807">
    <property type="entry name" value="Helical backbone' metal receptor"/>
    <property type="match status" value="1"/>
</dbReference>
<dbReference type="PROSITE" id="PS50983">
    <property type="entry name" value="FE_B12_PBP"/>
    <property type="match status" value="1"/>
</dbReference>
<dbReference type="RefSeq" id="WP_131017921.1">
    <property type="nucleotide sequence ID" value="NZ_SIRE01000032.1"/>
</dbReference>
<keyword evidence="9" id="KW-1185">Reference proteome</keyword>
<dbReference type="InterPro" id="IPR002491">
    <property type="entry name" value="ABC_transptr_periplasmic_BD"/>
</dbReference>
<evidence type="ECO:0000256" key="1">
    <source>
        <dbReference type="ARBA" id="ARBA00004196"/>
    </source>
</evidence>
<evidence type="ECO:0000256" key="2">
    <source>
        <dbReference type="ARBA" id="ARBA00008814"/>
    </source>
</evidence>
<dbReference type="PANTHER" id="PTHR30532:SF29">
    <property type="entry name" value="FE(3+) DICITRATE-BINDING PERIPLASMIC PROTEIN"/>
    <property type="match status" value="1"/>
</dbReference>
<dbReference type="PANTHER" id="PTHR30532">
    <property type="entry name" value="IRON III DICITRATE-BINDING PERIPLASMIC PROTEIN"/>
    <property type="match status" value="1"/>
</dbReference>
<proteinExistence type="inferred from homology"/>
<feature type="region of interest" description="Disordered" evidence="5">
    <location>
        <begin position="48"/>
        <end position="76"/>
    </location>
</feature>
<keyword evidence="4" id="KW-0732">Signal</keyword>
<keyword evidence="6" id="KW-0812">Transmembrane</keyword>
<name>A0A4Q9DIE0_9BACL</name>
<comment type="subcellular location">
    <subcellularLocation>
        <location evidence="1">Cell envelope</location>
    </subcellularLocation>
</comment>
<evidence type="ECO:0000256" key="6">
    <source>
        <dbReference type="SAM" id="Phobius"/>
    </source>
</evidence>
<accession>A0A4Q9DIE0</accession>
<evidence type="ECO:0000313" key="9">
    <source>
        <dbReference type="Proteomes" id="UP000293142"/>
    </source>
</evidence>
<dbReference type="GO" id="GO:1901678">
    <property type="term" value="P:iron coordination entity transport"/>
    <property type="evidence" value="ECO:0007669"/>
    <property type="project" value="UniProtKB-ARBA"/>
</dbReference>
<comment type="caution">
    <text evidence="8">The sequence shown here is derived from an EMBL/GenBank/DDBJ whole genome shotgun (WGS) entry which is preliminary data.</text>
</comment>
<dbReference type="Gene3D" id="3.40.50.1980">
    <property type="entry name" value="Nitrogenase molybdenum iron protein domain"/>
    <property type="match status" value="2"/>
</dbReference>
<evidence type="ECO:0000256" key="5">
    <source>
        <dbReference type="SAM" id="MobiDB-lite"/>
    </source>
</evidence>
<keyword evidence="6" id="KW-1133">Transmembrane helix</keyword>
<dbReference type="OrthoDB" id="1628181at2"/>
<keyword evidence="6" id="KW-0472">Membrane</keyword>
<feature type="domain" description="Fe/B12 periplasmic-binding" evidence="7">
    <location>
        <begin position="90"/>
        <end position="356"/>
    </location>
</feature>
<gene>
    <name evidence="8" type="ORF">EYB31_33340</name>
</gene>
<dbReference type="EMBL" id="SIRE01000032">
    <property type="protein sequence ID" value="TBL70402.1"/>
    <property type="molecule type" value="Genomic_DNA"/>
</dbReference>
<comment type="similarity">
    <text evidence="2">Belongs to the bacterial solute-binding protein 8 family.</text>
</comment>
<organism evidence="8 9">
    <name type="scientific">Paenibacillus thalictri</name>
    <dbReference type="NCBI Taxonomy" id="2527873"/>
    <lineage>
        <taxon>Bacteria</taxon>
        <taxon>Bacillati</taxon>
        <taxon>Bacillota</taxon>
        <taxon>Bacilli</taxon>
        <taxon>Bacillales</taxon>
        <taxon>Paenibacillaceae</taxon>
        <taxon>Paenibacillus</taxon>
    </lineage>
</organism>
<feature type="transmembrane region" description="Helical" evidence="6">
    <location>
        <begin position="21"/>
        <end position="40"/>
    </location>
</feature>
<protein>
    <submittedName>
        <fullName evidence="8">ABC transporter substrate-binding protein</fullName>
    </submittedName>
</protein>
<dbReference type="GO" id="GO:0030288">
    <property type="term" value="C:outer membrane-bounded periplasmic space"/>
    <property type="evidence" value="ECO:0007669"/>
    <property type="project" value="TreeGrafter"/>
</dbReference>
<dbReference type="InterPro" id="IPR051313">
    <property type="entry name" value="Bact_iron-sidero_bind"/>
</dbReference>
<keyword evidence="3" id="KW-0813">Transport</keyword>
<evidence type="ECO:0000259" key="7">
    <source>
        <dbReference type="PROSITE" id="PS50983"/>
    </source>
</evidence>
<evidence type="ECO:0000256" key="4">
    <source>
        <dbReference type="ARBA" id="ARBA00022729"/>
    </source>
</evidence>